<dbReference type="InterPro" id="IPR029057">
    <property type="entry name" value="PRTase-like"/>
</dbReference>
<dbReference type="Pfam" id="PF00156">
    <property type="entry name" value="Pribosyltran"/>
    <property type="match status" value="1"/>
</dbReference>
<dbReference type="Pfam" id="PF00215">
    <property type="entry name" value="OMPdecase"/>
    <property type="match status" value="1"/>
</dbReference>
<feature type="binding site" evidence="10">
    <location>
        <position position="176"/>
    </location>
    <ligand>
        <name>substrate</name>
    </ligand>
</feature>
<dbReference type="FunFam" id="3.20.20.70:FF:000114">
    <property type="entry name" value="Decarboxylase,orotidine phosphate"/>
    <property type="match status" value="1"/>
</dbReference>
<feature type="active site" description="For OMPdecase activity" evidence="9">
    <location>
        <position position="231"/>
    </location>
</feature>
<evidence type="ECO:0000256" key="7">
    <source>
        <dbReference type="ARBA" id="ARBA00022975"/>
    </source>
</evidence>
<dbReference type="SMART" id="SM00934">
    <property type="entry name" value="OMPdecase"/>
    <property type="match status" value="1"/>
</dbReference>
<feature type="active site" description="For OMPdecase activity" evidence="9">
    <location>
        <position position="234"/>
    </location>
</feature>
<keyword evidence="12" id="KW-1185">Reference proteome</keyword>
<dbReference type="OrthoDB" id="10263753at2759"/>
<evidence type="ECO:0000259" key="11">
    <source>
        <dbReference type="SMART" id="SM00934"/>
    </source>
</evidence>
<evidence type="ECO:0000256" key="1">
    <source>
        <dbReference type="ARBA" id="ARBA00004861"/>
    </source>
</evidence>
<dbReference type="InterPro" id="IPR011060">
    <property type="entry name" value="RibuloseP-bd_barrel"/>
</dbReference>
<proteinExistence type="inferred from homology"/>
<feature type="binding site" evidence="10">
    <location>
        <position position="366"/>
    </location>
    <ligand>
        <name>substrate</name>
    </ligand>
</feature>
<dbReference type="PANTHER" id="PTHR19278:SF9">
    <property type="entry name" value="URIDINE 5'-MONOPHOSPHATE SYNTHASE"/>
    <property type="match status" value="1"/>
</dbReference>
<keyword evidence="7" id="KW-0665">Pyrimidine biosynthesis</keyword>
<keyword evidence="6" id="KW-0210">Decarboxylase</keyword>
<dbReference type="Gene3D" id="3.20.20.70">
    <property type="entry name" value="Aldolase class I"/>
    <property type="match status" value="1"/>
</dbReference>
<dbReference type="UniPathway" id="UPA00070">
    <property type="reaction ID" value="UER00120"/>
</dbReference>
<dbReference type="GO" id="GO:0004590">
    <property type="term" value="F:orotidine-5'-phosphate decarboxylase activity"/>
    <property type="evidence" value="ECO:0007669"/>
    <property type="project" value="UniProtKB-EC"/>
</dbReference>
<dbReference type="InterPro" id="IPR014732">
    <property type="entry name" value="OMPdecase"/>
</dbReference>
<dbReference type="AlphaFoldDB" id="A0A1S3H226"/>
<protein>
    <recommendedName>
        <fullName evidence="5">Uridine 5'-monophosphate synthase</fullName>
        <ecNumber evidence="4">4.1.1.23</ecNumber>
    </recommendedName>
</protein>
<evidence type="ECO:0000256" key="10">
    <source>
        <dbReference type="PIRSR" id="PIRSR614732-2"/>
    </source>
</evidence>
<evidence type="ECO:0000256" key="3">
    <source>
        <dbReference type="ARBA" id="ARBA00009769"/>
    </source>
</evidence>
<dbReference type="PANTHER" id="PTHR19278">
    <property type="entry name" value="OROTATE PHOSPHORIBOSYLTRANSFERASE"/>
    <property type="match status" value="1"/>
</dbReference>
<accession>A0A1S3H226</accession>
<evidence type="ECO:0000256" key="6">
    <source>
        <dbReference type="ARBA" id="ARBA00022793"/>
    </source>
</evidence>
<comment type="similarity">
    <text evidence="2">In the N-terminal section; belongs to the purine/pyrimidine phosphoribosyltransferase family.</text>
</comment>
<dbReference type="RefSeq" id="XP_013379531.1">
    <property type="nucleotide sequence ID" value="XM_013524077.1"/>
</dbReference>
<dbReference type="CDD" id="cd04725">
    <property type="entry name" value="OMP_decarboxylase_like"/>
    <property type="match status" value="1"/>
</dbReference>
<dbReference type="InterPro" id="IPR000836">
    <property type="entry name" value="PRTase_dom"/>
</dbReference>
<evidence type="ECO:0000256" key="5">
    <source>
        <dbReference type="ARBA" id="ARBA00015047"/>
    </source>
</evidence>
<sequence length="395" mass="43184">MLLKRKEQKSYGTKKTLEGHYKDGDRILIVDDVVMTGGALLETIDYFEQEGLPVADVVAFFDREQGGVERIKALTGTNVYCVLTISKAFEVLEAAGKISRATIDTTKRYLSDNRFDGTAYTRNLDSKRENTGYSSGNKNRQLLSYKSRADISSNPVGRRLFEIMDMKKTNLALSADLTSTDAILQFAAKVGSCICILKIHADILVDFSSDFVVKLKDLANNLNFLIFEDRKFADIGIVKEQYGGGAYKIVDWADLVNAHAVVGGAMLEELKQVGLPKGRAAVMVAEMSVQGTLAMGDYSISCMNMAEKHKDFIIGFQCRSKLSADPAIVHMVHGVKLEGGSSDLVQHYLTPAEAIGSKGLDILVVGSGILQAPDPLQAAQMYQKAGYDAYLDNVC</sequence>
<evidence type="ECO:0000313" key="13">
    <source>
        <dbReference type="RefSeq" id="XP_013379531.1"/>
    </source>
</evidence>
<feature type="active site" description="For OMPdecase activity" evidence="9">
    <location>
        <position position="229"/>
    </location>
</feature>
<dbReference type="GO" id="GO:0044205">
    <property type="term" value="P:'de novo' UMP biosynthetic process"/>
    <property type="evidence" value="ECO:0007669"/>
    <property type="project" value="UniProtKB-UniPathway"/>
</dbReference>
<evidence type="ECO:0000313" key="12">
    <source>
        <dbReference type="Proteomes" id="UP000085678"/>
    </source>
</evidence>
<feature type="binding site" evidence="10">
    <location>
        <position position="288"/>
    </location>
    <ligand>
        <name>substrate</name>
    </ligand>
</feature>
<evidence type="ECO:0000256" key="8">
    <source>
        <dbReference type="ARBA" id="ARBA00023239"/>
    </source>
</evidence>
<dbReference type="GeneID" id="106151015"/>
<feature type="domain" description="Orotidine 5'-phosphate decarboxylase" evidence="11">
    <location>
        <begin position="170"/>
        <end position="382"/>
    </location>
</feature>
<evidence type="ECO:0000256" key="9">
    <source>
        <dbReference type="PIRSR" id="PIRSR614732-1"/>
    </source>
</evidence>
<dbReference type="SUPFAM" id="SSF53271">
    <property type="entry name" value="PRTase-like"/>
    <property type="match status" value="1"/>
</dbReference>
<dbReference type="SUPFAM" id="SSF51366">
    <property type="entry name" value="Ribulose-phoshate binding barrel"/>
    <property type="match status" value="1"/>
</dbReference>
<evidence type="ECO:0000256" key="4">
    <source>
        <dbReference type="ARBA" id="ARBA00012321"/>
    </source>
</evidence>
<keyword evidence="8" id="KW-0456">Lyase</keyword>
<dbReference type="InterPro" id="IPR001754">
    <property type="entry name" value="OMPdeCOase_dom"/>
</dbReference>
<dbReference type="Proteomes" id="UP000085678">
    <property type="component" value="Unplaced"/>
</dbReference>
<organism evidence="12 13">
    <name type="scientific">Lingula anatina</name>
    <name type="common">Brachiopod</name>
    <name type="synonym">Lingula unguis</name>
    <dbReference type="NCBI Taxonomy" id="7574"/>
    <lineage>
        <taxon>Eukaryota</taxon>
        <taxon>Metazoa</taxon>
        <taxon>Spiralia</taxon>
        <taxon>Lophotrochozoa</taxon>
        <taxon>Brachiopoda</taxon>
        <taxon>Linguliformea</taxon>
        <taxon>Lingulata</taxon>
        <taxon>Lingulida</taxon>
        <taxon>Linguloidea</taxon>
        <taxon>Lingulidae</taxon>
        <taxon>Lingula</taxon>
    </lineage>
</organism>
<dbReference type="InterPro" id="IPR013785">
    <property type="entry name" value="Aldolase_TIM"/>
</dbReference>
<reference evidence="13" key="1">
    <citation type="submission" date="2025-08" db="UniProtKB">
        <authorList>
            <consortium name="RefSeq"/>
        </authorList>
    </citation>
    <scope>IDENTIFICATION</scope>
    <source>
        <tissue evidence="13">Gonads</tissue>
    </source>
</reference>
<comment type="similarity">
    <text evidence="3">In the C-terminal section; belongs to the OMP decarboxylase family.</text>
</comment>
<comment type="pathway">
    <text evidence="1">Pyrimidine metabolism; UMP biosynthesis via de novo pathway; UMP from orotate: step 2/2.</text>
</comment>
<dbReference type="Gene3D" id="3.40.50.2020">
    <property type="match status" value="1"/>
</dbReference>
<dbReference type="NCBIfam" id="TIGR01740">
    <property type="entry name" value="pyrF"/>
    <property type="match status" value="1"/>
</dbReference>
<feature type="binding site" evidence="10">
    <location>
        <position position="198"/>
    </location>
    <ligand>
        <name>substrate</name>
    </ligand>
</feature>
<evidence type="ECO:0000256" key="2">
    <source>
        <dbReference type="ARBA" id="ARBA00006221"/>
    </source>
</evidence>
<name>A0A1S3H226_LINAN</name>
<feature type="binding site" evidence="10">
    <location>
        <position position="346"/>
    </location>
    <ligand>
        <name>substrate</name>
    </ligand>
</feature>
<dbReference type="GO" id="GO:0004588">
    <property type="term" value="F:orotate phosphoribosyltransferase activity"/>
    <property type="evidence" value="ECO:0007669"/>
    <property type="project" value="TreeGrafter"/>
</dbReference>
<dbReference type="CDD" id="cd06223">
    <property type="entry name" value="PRTases_typeI"/>
    <property type="match status" value="1"/>
</dbReference>
<dbReference type="EC" id="4.1.1.23" evidence="4"/>
<gene>
    <name evidence="13" type="primary">LOC106151015</name>
</gene>
<dbReference type="GO" id="GO:0006207">
    <property type="term" value="P:'de novo' pyrimidine nucleobase biosynthetic process"/>
    <property type="evidence" value="ECO:0007669"/>
    <property type="project" value="InterPro"/>
</dbReference>